<dbReference type="AlphaFoldDB" id="A0A9L0TUZ3"/>
<dbReference type="Ensembl" id="ENSECAT00000079263.1">
    <property type="protein sequence ID" value="ENSECAP00000074361.1"/>
    <property type="gene ID" value="ENSECAG00000042627.2"/>
</dbReference>
<dbReference type="Ensembl" id="ENSECAT00000066331.2">
    <property type="protein sequence ID" value="ENSECAP00000065664.1"/>
    <property type="gene ID" value="ENSECAG00000042627.2"/>
</dbReference>
<dbReference type="Ensembl" id="ENSECAT00000076488.2">
    <property type="protein sequence ID" value="ENSECAP00000061055.1"/>
    <property type="gene ID" value="ENSECAG00000042627.2"/>
</dbReference>
<dbReference type="Ensembl" id="ENSECAT00000114454.1">
    <property type="protein sequence ID" value="ENSECAP00000090330.1"/>
    <property type="gene ID" value="ENSECAG00000042627.2"/>
</dbReference>
<organism evidence="1 2">
    <name type="scientific">Equus caballus</name>
    <name type="common">Horse</name>
    <dbReference type="NCBI Taxonomy" id="9796"/>
    <lineage>
        <taxon>Eukaryota</taxon>
        <taxon>Metazoa</taxon>
        <taxon>Chordata</taxon>
        <taxon>Craniata</taxon>
        <taxon>Vertebrata</taxon>
        <taxon>Euteleostomi</taxon>
        <taxon>Mammalia</taxon>
        <taxon>Eutheria</taxon>
        <taxon>Laurasiatheria</taxon>
        <taxon>Perissodactyla</taxon>
        <taxon>Equidae</taxon>
        <taxon>Equus</taxon>
    </lineage>
</organism>
<dbReference type="Ensembl" id="ENSECAT00000096596.1">
    <property type="protein sequence ID" value="ENSECAP00000058863.1"/>
    <property type="gene ID" value="ENSECAG00000042627.2"/>
</dbReference>
<reference evidence="1 2" key="1">
    <citation type="journal article" date="2009" name="Science">
        <title>Genome sequence, comparative analysis, and population genetics of the domestic horse.</title>
        <authorList>
            <consortium name="Broad Institute Genome Sequencing Platform"/>
            <consortium name="Broad Institute Whole Genome Assembly Team"/>
            <person name="Wade C.M."/>
            <person name="Giulotto E."/>
            <person name="Sigurdsson S."/>
            <person name="Zoli M."/>
            <person name="Gnerre S."/>
            <person name="Imsland F."/>
            <person name="Lear T.L."/>
            <person name="Adelson D.L."/>
            <person name="Bailey E."/>
            <person name="Bellone R.R."/>
            <person name="Bloecker H."/>
            <person name="Distl O."/>
            <person name="Edgar R.C."/>
            <person name="Garber M."/>
            <person name="Leeb T."/>
            <person name="Mauceli E."/>
            <person name="MacLeod J.N."/>
            <person name="Penedo M.C.T."/>
            <person name="Raison J.M."/>
            <person name="Sharpe T."/>
            <person name="Vogel J."/>
            <person name="Andersson L."/>
            <person name="Antczak D.F."/>
            <person name="Biagi T."/>
            <person name="Binns M.M."/>
            <person name="Chowdhary B.P."/>
            <person name="Coleman S.J."/>
            <person name="Della Valle G."/>
            <person name="Fryc S."/>
            <person name="Guerin G."/>
            <person name="Hasegawa T."/>
            <person name="Hill E.W."/>
            <person name="Jurka J."/>
            <person name="Kiialainen A."/>
            <person name="Lindgren G."/>
            <person name="Liu J."/>
            <person name="Magnani E."/>
            <person name="Mickelson J.R."/>
            <person name="Murray J."/>
            <person name="Nergadze S.G."/>
            <person name="Onofrio R."/>
            <person name="Pedroni S."/>
            <person name="Piras M.F."/>
            <person name="Raudsepp T."/>
            <person name="Rocchi M."/>
            <person name="Roeed K.H."/>
            <person name="Ryder O.A."/>
            <person name="Searle S."/>
            <person name="Skow L."/>
            <person name="Swinburne J.E."/>
            <person name="Syvaenen A.C."/>
            <person name="Tozaki T."/>
            <person name="Valberg S.J."/>
            <person name="Vaudin M."/>
            <person name="White J.R."/>
            <person name="Zody M.C."/>
            <person name="Lander E.S."/>
            <person name="Lindblad-Toh K."/>
        </authorList>
    </citation>
    <scope>NUCLEOTIDE SEQUENCE [LARGE SCALE GENOMIC DNA]</scope>
    <source>
        <strain evidence="1 2">Thoroughbred</strain>
    </source>
</reference>
<reference evidence="1" key="2">
    <citation type="submission" date="2025-05" db="UniProtKB">
        <authorList>
            <consortium name="Ensembl"/>
        </authorList>
    </citation>
    <scope>IDENTIFICATION</scope>
    <source>
        <strain evidence="1">Thoroughbred</strain>
    </source>
</reference>
<dbReference type="Ensembl" id="ENSECAT00000117416.1">
    <property type="protein sequence ID" value="ENSECAP00000087522.1"/>
    <property type="gene ID" value="ENSECAG00000042627.2"/>
</dbReference>
<name>A0A9L0TUZ3_HORSE</name>
<dbReference type="Ensembl" id="ENSECAT00000099241.1">
    <property type="protein sequence ID" value="ENSECAP00000055755.1"/>
    <property type="gene ID" value="ENSECAG00000042627.2"/>
</dbReference>
<evidence type="ECO:0000313" key="2">
    <source>
        <dbReference type="Proteomes" id="UP000002281"/>
    </source>
</evidence>
<evidence type="ECO:0000313" key="1">
    <source>
        <dbReference type="Ensembl" id="ENSECAP00000090330.1"/>
    </source>
</evidence>
<proteinExistence type="predicted"/>
<dbReference type="Proteomes" id="UP000002281">
    <property type="component" value="Chromosome 21"/>
</dbReference>
<dbReference type="GeneTree" id="ENSGT01150000286916"/>
<sequence>MRRGYEHFSKEDRQMASRYVKSCSTSLIIREMQIKTTVRYHVTPVRMVMITKTKNNKCWRRCGEKGTVVHCWWECKRVQPLWKTVWRFLKKLKIEIPYDPAIPLLGIYPKNMKSAIQRDLCTPLFIAALFTIAKIWKQPKYPSTEELIKKMWCIYINTHTIEYYSAVKETKLCHSQQHG</sequence>
<accession>A0A9L0TUZ3</accession>
<keyword evidence="2" id="KW-1185">Reference proteome</keyword>
<protein>
    <submittedName>
        <fullName evidence="1">Uncharacterized protein</fullName>
    </submittedName>
</protein>